<sequence>MASRALFNTQLTRTLKRPGVRFNTTFNSKFARERDAVKEHAGKAADTWKKISLFVCIPALLATGINAYNLAMAHEEHMKHHPHEWVHYPYLNMRAHDFFWGTESLFFNPKVNHPAAED</sequence>
<evidence type="ECO:0000256" key="4">
    <source>
        <dbReference type="ARBA" id="ARBA00023128"/>
    </source>
</evidence>
<evidence type="ECO:0000256" key="6">
    <source>
        <dbReference type="RuleBase" id="RU004396"/>
    </source>
</evidence>
<dbReference type="PIRSF" id="PIRSF000277">
    <property type="entry name" value="COX6A1"/>
    <property type="match status" value="1"/>
</dbReference>
<evidence type="ECO:0000313" key="8">
    <source>
        <dbReference type="EMBL" id="CDH60873.1"/>
    </source>
</evidence>
<evidence type="ECO:0000256" key="2">
    <source>
        <dbReference type="ARBA" id="ARBA00022792"/>
    </source>
</evidence>
<organism evidence="8 9">
    <name type="scientific">Lichtheimia corymbifera JMRC:FSU:9682</name>
    <dbReference type="NCBI Taxonomy" id="1263082"/>
    <lineage>
        <taxon>Eukaryota</taxon>
        <taxon>Fungi</taxon>
        <taxon>Fungi incertae sedis</taxon>
        <taxon>Mucoromycota</taxon>
        <taxon>Mucoromycotina</taxon>
        <taxon>Mucoromycetes</taxon>
        <taxon>Mucorales</taxon>
        <taxon>Lichtheimiaceae</taxon>
        <taxon>Lichtheimia</taxon>
    </lineage>
</organism>
<evidence type="ECO:0000313" key="9">
    <source>
        <dbReference type="Proteomes" id="UP000027586"/>
    </source>
</evidence>
<gene>
    <name evidence="8" type="ORF">LCOR_11649.1</name>
</gene>
<evidence type="ECO:0000256" key="3">
    <source>
        <dbReference type="ARBA" id="ARBA00022946"/>
    </source>
</evidence>
<evidence type="ECO:0000256" key="5">
    <source>
        <dbReference type="ARBA" id="ARBA00023136"/>
    </source>
</evidence>
<dbReference type="InterPro" id="IPR036418">
    <property type="entry name" value="Cyt_c_oxidase_su6a_sf"/>
</dbReference>
<comment type="caution">
    <text evidence="8">The sequence shown here is derived from an EMBL/GenBank/DDBJ whole genome shotgun (WGS) entry which is preliminary data.</text>
</comment>
<evidence type="ECO:0008006" key="10">
    <source>
        <dbReference type="Google" id="ProtNLM"/>
    </source>
</evidence>
<keyword evidence="7" id="KW-0812">Transmembrane</keyword>
<keyword evidence="2" id="KW-0999">Mitochondrion inner membrane</keyword>
<feature type="transmembrane region" description="Helical" evidence="7">
    <location>
        <begin position="51"/>
        <end position="71"/>
    </location>
</feature>
<comment type="similarity">
    <text evidence="6">Belongs to the cytochrome c oxidase subunit 6A family.</text>
</comment>
<dbReference type="GO" id="GO:0030234">
    <property type="term" value="F:enzyme regulator activity"/>
    <property type="evidence" value="ECO:0007669"/>
    <property type="project" value="TreeGrafter"/>
</dbReference>
<dbReference type="InterPro" id="IPR001349">
    <property type="entry name" value="Cyt_c_oxidase_su6a"/>
</dbReference>
<dbReference type="PANTHER" id="PTHR11504:SF0">
    <property type="entry name" value="CYTOCHROME C OXIDASE SUBUNIT"/>
    <property type="match status" value="1"/>
</dbReference>
<keyword evidence="7" id="KW-1133">Transmembrane helix</keyword>
<keyword evidence="4" id="KW-0496">Mitochondrion</keyword>
<dbReference type="PANTHER" id="PTHR11504">
    <property type="entry name" value="CYTOCHROME C OXIDASE POLYPEPTIDE VIA"/>
    <property type="match status" value="1"/>
</dbReference>
<name>A0A068SEU3_9FUNG</name>
<protein>
    <recommendedName>
        <fullName evidence="10">Cytochrome c oxidase subunit</fullName>
    </recommendedName>
</protein>
<dbReference type="Gene3D" id="4.10.95.10">
    <property type="entry name" value="Cytochrome c oxidase, subunit VIa"/>
    <property type="match status" value="1"/>
</dbReference>
<dbReference type="GO" id="GO:0006123">
    <property type="term" value="P:mitochondrial electron transport, cytochrome c to oxygen"/>
    <property type="evidence" value="ECO:0007669"/>
    <property type="project" value="TreeGrafter"/>
</dbReference>
<proteinExistence type="inferred from homology"/>
<dbReference type="AlphaFoldDB" id="A0A068SEU3"/>
<accession>A0A068SEU3</accession>
<dbReference type="GO" id="GO:0005743">
    <property type="term" value="C:mitochondrial inner membrane"/>
    <property type="evidence" value="ECO:0007669"/>
    <property type="project" value="UniProtKB-SubCell"/>
</dbReference>
<keyword evidence="5 7" id="KW-0472">Membrane</keyword>
<dbReference type="EMBL" id="CBTN010000112">
    <property type="protein sequence ID" value="CDH60873.1"/>
    <property type="molecule type" value="Genomic_DNA"/>
</dbReference>
<keyword evidence="3" id="KW-0809">Transit peptide</keyword>
<keyword evidence="9" id="KW-1185">Reference proteome</keyword>
<dbReference type="OrthoDB" id="5947505at2759"/>
<dbReference type="VEuPathDB" id="FungiDB:LCOR_11649.1"/>
<dbReference type="STRING" id="1263082.A0A068SEU3"/>
<evidence type="ECO:0000256" key="7">
    <source>
        <dbReference type="SAM" id="Phobius"/>
    </source>
</evidence>
<evidence type="ECO:0000256" key="1">
    <source>
        <dbReference type="ARBA" id="ARBA00004273"/>
    </source>
</evidence>
<dbReference type="Proteomes" id="UP000027586">
    <property type="component" value="Unassembled WGS sequence"/>
</dbReference>
<dbReference type="SUPFAM" id="SSF81411">
    <property type="entry name" value="Mitochondrial cytochrome c oxidase subunit VIa"/>
    <property type="match status" value="1"/>
</dbReference>
<dbReference type="Pfam" id="PF02046">
    <property type="entry name" value="COX6A"/>
    <property type="match status" value="1"/>
</dbReference>
<reference evidence="8" key="1">
    <citation type="submission" date="2013-08" db="EMBL/GenBank/DDBJ databases">
        <title>Gene expansion shapes genome architecture in the human pathogen Lichtheimia corymbifera: an evolutionary genomics analysis in the ancient terrestrial Mucorales (Mucoromycotina).</title>
        <authorList>
            <person name="Schwartze V.U."/>
            <person name="Winter S."/>
            <person name="Shelest E."/>
            <person name="Marcet-Houben M."/>
            <person name="Horn F."/>
            <person name="Wehner S."/>
            <person name="Hoffmann K."/>
            <person name="Riege K."/>
            <person name="Sammeth M."/>
            <person name="Nowrousian M."/>
            <person name="Valiante V."/>
            <person name="Linde J."/>
            <person name="Jacobsen I.D."/>
            <person name="Marz M."/>
            <person name="Brakhage A.A."/>
            <person name="Gabaldon T."/>
            <person name="Bocker S."/>
            <person name="Voigt K."/>
        </authorList>
    </citation>
    <scope>NUCLEOTIDE SEQUENCE [LARGE SCALE GENOMIC DNA]</scope>
    <source>
        <strain evidence="8">FSU 9682</strain>
    </source>
</reference>
<comment type="subcellular location">
    <subcellularLocation>
        <location evidence="1">Mitochondrion inner membrane</location>
    </subcellularLocation>
</comment>